<dbReference type="SUPFAM" id="SSF53686">
    <property type="entry name" value="Tryptophan synthase beta subunit-like PLP-dependent enzymes"/>
    <property type="match status" value="1"/>
</dbReference>
<evidence type="ECO:0000256" key="6">
    <source>
        <dbReference type="ARBA" id="ARBA00022605"/>
    </source>
</evidence>
<dbReference type="GO" id="GO:0030170">
    <property type="term" value="F:pyridoxal phosphate binding"/>
    <property type="evidence" value="ECO:0007669"/>
    <property type="project" value="InterPro"/>
</dbReference>
<dbReference type="NCBIfam" id="TIGR00260">
    <property type="entry name" value="thrC"/>
    <property type="match status" value="1"/>
</dbReference>
<evidence type="ECO:0000256" key="11">
    <source>
        <dbReference type="NCBIfam" id="TIGR00260"/>
    </source>
</evidence>
<evidence type="ECO:0000256" key="4">
    <source>
        <dbReference type="ARBA" id="ARBA00013028"/>
    </source>
</evidence>
<dbReference type="InterPro" id="IPR001926">
    <property type="entry name" value="TrpB-like_PALP"/>
</dbReference>
<proteinExistence type="inferred from homology"/>
<dbReference type="InterPro" id="IPR000634">
    <property type="entry name" value="Ser/Thr_deHydtase_PyrdxlP-BS"/>
</dbReference>
<protein>
    <recommendedName>
        <fullName evidence="5 11">Threonine synthase</fullName>
        <ecNumber evidence="4 11">4.2.3.1</ecNumber>
    </recommendedName>
</protein>
<keyword evidence="9 15" id="KW-0456">Lyase</keyword>
<evidence type="ECO:0000256" key="5">
    <source>
        <dbReference type="ARBA" id="ARBA00018679"/>
    </source>
</evidence>
<evidence type="ECO:0000256" key="7">
    <source>
        <dbReference type="ARBA" id="ARBA00022697"/>
    </source>
</evidence>
<comment type="cofactor">
    <cofactor evidence="1 12">
        <name>pyridoxal 5'-phosphate</name>
        <dbReference type="ChEBI" id="CHEBI:597326"/>
    </cofactor>
</comment>
<dbReference type="InterPro" id="IPR051166">
    <property type="entry name" value="Threonine_Synthase"/>
</dbReference>
<dbReference type="InterPro" id="IPR029144">
    <property type="entry name" value="Thr_synth_N"/>
</dbReference>
<keyword evidence="8 12" id="KW-0663">Pyridoxal phosphate</keyword>
<dbReference type="PROSITE" id="PS00165">
    <property type="entry name" value="DEHYDRATASE_SER_THR"/>
    <property type="match status" value="1"/>
</dbReference>
<organism evidence="15">
    <name type="scientific">uncultured Parcubacteria group bacterium</name>
    <dbReference type="NCBI Taxonomy" id="221218"/>
    <lineage>
        <taxon>Bacteria</taxon>
        <taxon>environmental samples</taxon>
    </lineage>
</organism>
<dbReference type="AlphaFoldDB" id="A0A1L3KS57"/>
<dbReference type="UniPathway" id="UPA00050">
    <property type="reaction ID" value="UER00065"/>
</dbReference>
<dbReference type="EC" id="4.2.3.1" evidence="4 11"/>
<dbReference type="InterPro" id="IPR004450">
    <property type="entry name" value="Thr_synthase-like"/>
</dbReference>
<keyword evidence="6" id="KW-0028">Amino-acid biosynthesis</keyword>
<evidence type="ECO:0000256" key="10">
    <source>
        <dbReference type="ARBA" id="ARBA00049144"/>
    </source>
</evidence>
<dbReference type="PANTHER" id="PTHR42690">
    <property type="entry name" value="THREONINE SYNTHASE FAMILY MEMBER"/>
    <property type="match status" value="1"/>
</dbReference>
<dbReference type="GO" id="GO:0004795">
    <property type="term" value="F:threonine synthase activity"/>
    <property type="evidence" value="ECO:0007669"/>
    <property type="project" value="UniProtKB-UniRule"/>
</dbReference>
<sequence>MKLKSTNRNNKIFSFKHGLFSPLAPDGGLFMPLEIPRLSSSFFKSIAKKSLKDIARETSELWFPKIPKQDINRIIEKSLTFDAPLVFLNETLAVLELFHGQTLSFKDFGARFMAELMCYFLENDDRCLTILAATSGDTGAAVAHSFFQSERVHIIILYPKDGVSAIQEKQITGLGKNITALEINGTFDDCQTLVKQAFADRELARTLRLASANSINIARLISQTFYYFYAYAQAQARSFAVCPPLVFSVPCGNFGNLTAGLIAKKMGLPVRQFIAATNSNDVVPRYLCGEPFIPKPSIRTISNAMDIGNPSNFARMRTLYHDERAEMQKDIFGASFTDAETRGAISELYNRCGYSADPHGAVAYLGLKKYCAQNKKKNTLGIFLETAHPVKFNAIVEPLIGKKIPLPADLKKLLHKQKQVLPLSNKFEEFKEFLMGF</sequence>
<comment type="catalytic activity">
    <reaction evidence="10">
        <text>O-phospho-L-homoserine + H2O = L-threonine + phosphate</text>
        <dbReference type="Rhea" id="RHEA:10840"/>
        <dbReference type="ChEBI" id="CHEBI:15377"/>
        <dbReference type="ChEBI" id="CHEBI:43474"/>
        <dbReference type="ChEBI" id="CHEBI:57590"/>
        <dbReference type="ChEBI" id="CHEBI:57926"/>
        <dbReference type="EC" id="4.2.3.1"/>
    </reaction>
</comment>
<evidence type="ECO:0000256" key="3">
    <source>
        <dbReference type="ARBA" id="ARBA00005517"/>
    </source>
</evidence>
<evidence type="ECO:0000259" key="14">
    <source>
        <dbReference type="Pfam" id="PF14821"/>
    </source>
</evidence>
<name>A0A1L3KS57_9BACT</name>
<dbReference type="EMBL" id="KY040242">
    <property type="protein sequence ID" value="APG80657.1"/>
    <property type="molecule type" value="Genomic_DNA"/>
</dbReference>
<reference evidence="15" key="1">
    <citation type="submission" date="2016-10" db="EMBL/GenBank/DDBJ databases">
        <title>New CRISPR-Cas systems from uncultivated microbes.</title>
        <authorList>
            <person name="Burstein D."/>
            <person name="Harrington L.B."/>
            <person name="Strutt S.C."/>
            <person name="Probst A.J."/>
            <person name="Anantharaman K."/>
            <person name="Thomas B.C."/>
            <person name="Doudna J.A."/>
            <person name="Banfield J.F."/>
        </authorList>
    </citation>
    <scope>NUCLEOTIDE SEQUENCE</scope>
</reference>
<dbReference type="GO" id="GO:0009088">
    <property type="term" value="P:threonine biosynthetic process"/>
    <property type="evidence" value="ECO:0007669"/>
    <property type="project" value="UniProtKB-UniRule"/>
</dbReference>
<evidence type="ECO:0000256" key="2">
    <source>
        <dbReference type="ARBA" id="ARBA00004979"/>
    </source>
</evidence>
<dbReference type="Pfam" id="PF00291">
    <property type="entry name" value="PALP"/>
    <property type="match status" value="1"/>
</dbReference>
<comment type="similarity">
    <text evidence="3">Belongs to the threonine synthase family.</text>
</comment>
<keyword evidence="7" id="KW-0791">Threonine biosynthesis</keyword>
<dbReference type="Gene3D" id="3.40.50.1100">
    <property type="match status" value="2"/>
</dbReference>
<dbReference type="Pfam" id="PF14821">
    <property type="entry name" value="Thr_synth_N"/>
    <property type="match status" value="1"/>
</dbReference>
<feature type="modified residue" description="N6-(pyridoxal phosphate)lysine" evidence="12">
    <location>
        <position position="106"/>
    </location>
</feature>
<dbReference type="PANTHER" id="PTHR42690:SF1">
    <property type="entry name" value="THREONINE SYNTHASE-LIKE 2"/>
    <property type="match status" value="1"/>
</dbReference>
<feature type="domain" description="Tryptophan synthase beta chain-like PALP" evidence="13">
    <location>
        <begin position="93"/>
        <end position="378"/>
    </location>
</feature>
<evidence type="ECO:0000256" key="8">
    <source>
        <dbReference type="ARBA" id="ARBA00022898"/>
    </source>
</evidence>
<dbReference type="InterPro" id="IPR037158">
    <property type="entry name" value="Thr_synth_N_sf"/>
</dbReference>
<dbReference type="InterPro" id="IPR036052">
    <property type="entry name" value="TrpB-like_PALP_sf"/>
</dbReference>
<evidence type="ECO:0000256" key="9">
    <source>
        <dbReference type="ARBA" id="ARBA00023239"/>
    </source>
</evidence>
<evidence type="ECO:0000256" key="1">
    <source>
        <dbReference type="ARBA" id="ARBA00001933"/>
    </source>
</evidence>
<accession>A0A1L3KS57</accession>
<gene>
    <name evidence="15" type="primary">thrC</name>
</gene>
<feature type="domain" description="Threonine synthase N-terminal" evidence="14">
    <location>
        <begin position="4"/>
        <end position="78"/>
    </location>
</feature>
<evidence type="ECO:0000256" key="12">
    <source>
        <dbReference type="PIRSR" id="PIRSR604450-51"/>
    </source>
</evidence>
<evidence type="ECO:0000259" key="13">
    <source>
        <dbReference type="Pfam" id="PF00291"/>
    </source>
</evidence>
<dbReference type="Gene3D" id="3.90.1380.10">
    <property type="entry name" value="Threonine synthase, N-terminal domain"/>
    <property type="match status" value="1"/>
</dbReference>
<evidence type="ECO:0000313" key="15">
    <source>
        <dbReference type="EMBL" id="APG80657.1"/>
    </source>
</evidence>
<comment type="pathway">
    <text evidence="2">Amino-acid biosynthesis; L-threonine biosynthesis; L-threonine from L-aspartate: step 5/5.</text>
</comment>